<keyword evidence="7 8" id="KW-0472">Membrane</keyword>
<accession>A0A7D3ZTQ4</accession>
<dbReference type="CDD" id="cd17503">
    <property type="entry name" value="MFS_LmrB_MDR_like"/>
    <property type="match status" value="1"/>
</dbReference>
<comment type="similarity">
    <text evidence="2">Belongs to the major facilitator superfamily. EmrB family.</text>
</comment>
<dbReference type="EMBL" id="CP053892">
    <property type="protein sequence ID" value="QKG26362.1"/>
    <property type="molecule type" value="Genomic_DNA"/>
</dbReference>
<dbReference type="InterPro" id="IPR004638">
    <property type="entry name" value="EmrB-like"/>
</dbReference>
<keyword evidence="5 8" id="KW-0812">Transmembrane</keyword>
<evidence type="ECO:0000259" key="9">
    <source>
        <dbReference type="PROSITE" id="PS50850"/>
    </source>
</evidence>
<dbReference type="GO" id="GO:0022857">
    <property type="term" value="F:transmembrane transporter activity"/>
    <property type="evidence" value="ECO:0007669"/>
    <property type="project" value="InterPro"/>
</dbReference>
<dbReference type="NCBIfam" id="TIGR00711">
    <property type="entry name" value="efflux_EmrB"/>
    <property type="match status" value="1"/>
</dbReference>
<name>A0A7D3ZTQ4_ACTVE</name>
<feature type="transmembrane region" description="Helical" evidence="8">
    <location>
        <begin position="418"/>
        <end position="437"/>
    </location>
</feature>
<dbReference type="RefSeq" id="WP_173099818.1">
    <property type="nucleotide sequence ID" value="NZ_CP053892.1"/>
</dbReference>
<feature type="transmembrane region" description="Helical" evidence="8">
    <location>
        <begin position="68"/>
        <end position="87"/>
    </location>
</feature>
<dbReference type="Gene3D" id="1.20.1720.10">
    <property type="entry name" value="Multidrug resistance protein D"/>
    <property type="match status" value="1"/>
</dbReference>
<feature type="transmembrane region" description="Helical" evidence="8">
    <location>
        <begin position="320"/>
        <end position="341"/>
    </location>
</feature>
<dbReference type="Proteomes" id="UP000501240">
    <property type="component" value="Chromosome"/>
</dbReference>
<feature type="transmembrane region" description="Helical" evidence="8">
    <location>
        <begin position="287"/>
        <end position="308"/>
    </location>
</feature>
<keyword evidence="6 8" id="KW-1133">Transmembrane helix</keyword>
<evidence type="ECO:0000256" key="7">
    <source>
        <dbReference type="ARBA" id="ARBA00023136"/>
    </source>
</evidence>
<dbReference type="PANTHER" id="PTHR42718">
    <property type="entry name" value="MAJOR FACILITATOR SUPERFAMILY MULTIDRUG TRANSPORTER MFSC"/>
    <property type="match status" value="1"/>
</dbReference>
<feature type="transmembrane region" description="Helical" evidence="8">
    <location>
        <begin position="25"/>
        <end position="48"/>
    </location>
</feature>
<dbReference type="Pfam" id="PF07690">
    <property type="entry name" value="MFS_1"/>
    <property type="match status" value="1"/>
</dbReference>
<feature type="transmembrane region" description="Helical" evidence="8">
    <location>
        <begin position="377"/>
        <end position="406"/>
    </location>
</feature>
<feature type="transmembrane region" description="Helical" evidence="8">
    <location>
        <begin position="221"/>
        <end position="239"/>
    </location>
</feature>
<feature type="transmembrane region" description="Helical" evidence="8">
    <location>
        <begin position="94"/>
        <end position="113"/>
    </location>
</feature>
<dbReference type="Gene3D" id="1.20.1250.20">
    <property type="entry name" value="MFS general substrate transporter like domains"/>
    <property type="match status" value="1"/>
</dbReference>
<dbReference type="InterPro" id="IPR011701">
    <property type="entry name" value="MFS"/>
</dbReference>
<dbReference type="InterPro" id="IPR020846">
    <property type="entry name" value="MFS_dom"/>
</dbReference>
<organism evidence="10 11">
    <name type="scientific">Actinomadura verrucosospora</name>
    <dbReference type="NCBI Taxonomy" id="46165"/>
    <lineage>
        <taxon>Bacteria</taxon>
        <taxon>Bacillati</taxon>
        <taxon>Actinomycetota</taxon>
        <taxon>Actinomycetes</taxon>
        <taxon>Streptosporangiales</taxon>
        <taxon>Thermomonosporaceae</taxon>
        <taxon>Actinomadura</taxon>
    </lineage>
</organism>
<evidence type="ECO:0000256" key="3">
    <source>
        <dbReference type="ARBA" id="ARBA00022448"/>
    </source>
</evidence>
<dbReference type="AlphaFoldDB" id="A0A7D3ZTQ4"/>
<sequence length="521" mass="54175">MAESPPTDLAPPGASAATERLDPQVILLGLVIVSGTVMAILDTTIVNVALQTLGKDFHASLSTIQWTITGYTLALGTVIPITGWAVDRFGGRRVWMLSIVLFVAGSVLSGASWNIQSLIIFRVVQGLGGGMLMPTGMAILTMAAGPRRMGRIMSIVGVPMLLGPVLGPVIGGWLVEDVDWRWIFFVNLPVGALAFALAWWKVPHEQEGQGGGGSSVLDLRGLFLLPPGFALLIYGLSTANSNGGFGSTSTIAWLLGGAVLVVLFVLHSLQRRERSLIDVRLFTDRTFATASVAVFLVGIALMGSMLLIPLYYQTARGEGALAAGLLLAPQGLGAATAMPFSGIITDKLGAGRIVPFGIVLLVVGTIPFALVGANTSYWFLGAALYVRGLGLGCTMMPTMSAALTTLARSAASRASSTLNILVQLGGSVGVALLAVILSRQISSRLPQVGGKGGGAGVDQIPDQIRQQVAPKLADAFGTTFWVAMILTAVLIVPALLLPRHGTHTAEGTDAAAREDAPPPMA</sequence>
<gene>
    <name evidence="10" type="ORF">ACTIVE_8015</name>
</gene>
<reference evidence="10 11" key="1">
    <citation type="submission" date="2020-05" db="EMBL/GenBank/DDBJ databases">
        <title>Actinomadura verrucosospora NRRL-B18236 (PFL_A860) Genome sequencing and assembly.</title>
        <authorList>
            <person name="Samborskyy M."/>
        </authorList>
    </citation>
    <scope>NUCLEOTIDE SEQUENCE [LARGE SCALE GENOMIC DNA]</scope>
    <source>
        <strain evidence="10 11">NRRL:B18236</strain>
    </source>
</reference>
<dbReference type="InterPro" id="IPR036259">
    <property type="entry name" value="MFS_trans_sf"/>
</dbReference>
<keyword evidence="3" id="KW-0813">Transport</keyword>
<evidence type="ECO:0000313" key="11">
    <source>
        <dbReference type="Proteomes" id="UP000501240"/>
    </source>
</evidence>
<comment type="subcellular location">
    <subcellularLocation>
        <location evidence="1">Cell membrane</location>
        <topology evidence="1">Multi-pass membrane protein</topology>
    </subcellularLocation>
</comment>
<feature type="transmembrane region" description="Helical" evidence="8">
    <location>
        <begin position="119"/>
        <end position="140"/>
    </location>
</feature>
<feature type="domain" description="Major facilitator superfamily (MFS) profile" evidence="9">
    <location>
        <begin position="28"/>
        <end position="502"/>
    </location>
</feature>
<evidence type="ECO:0000313" key="10">
    <source>
        <dbReference type="EMBL" id="QKG26362.1"/>
    </source>
</evidence>
<dbReference type="SUPFAM" id="SSF103473">
    <property type="entry name" value="MFS general substrate transporter"/>
    <property type="match status" value="1"/>
</dbReference>
<evidence type="ECO:0000256" key="6">
    <source>
        <dbReference type="ARBA" id="ARBA00022989"/>
    </source>
</evidence>
<dbReference type="PROSITE" id="PS50850">
    <property type="entry name" value="MFS"/>
    <property type="match status" value="1"/>
</dbReference>
<dbReference type="GO" id="GO:0005886">
    <property type="term" value="C:plasma membrane"/>
    <property type="evidence" value="ECO:0007669"/>
    <property type="project" value="UniProtKB-SubCell"/>
</dbReference>
<keyword evidence="4" id="KW-1003">Cell membrane</keyword>
<evidence type="ECO:0000256" key="5">
    <source>
        <dbReference type="ARBA" id="ARBA00022692"/>
    </source>
</evidence>
<dbReference type="PANTHER" id="PTHR42718:SF9">
    <property type="entry name" value="MAJOR FACILITATOR SUPERFAMILY MULTIDRUG TRANSPORTER MFSC"/>
    <property type="match status" value="1"/>
</dbReference>
<feature type="transmembrane region" description="Helical" evidence="8">
    <location>
        <begin position="180"/>
        <end position="200"/>
    </location>
</feature>
<feature type="transmembrane region" description="Helical" evidence="8">
    <location>
        <begin position="245"/>
        <end position="266"/>
    </location>
</feature>
<evidence type="ECO:0000256" key="1">
    <source>
        <dbReference type="ARBA" id="ARBA00004651"/>
    </source>
</evidence>
<evidence type="ECO:0000256" key="4">
    <source>
        <dbReference type="ARBA" id="ARBA00022475"/>
    </source>
</evidence>
<proteinExistence type="inferred from homology"/>
<feature type="transmembrane region" description="Helical" evidence="8">
    <location>
        <begin position="152"/>
        <end position="174"/>
    </location>
</feature>
<feature type="transmembrane region" description="Helical" evidence="8">
    <location>
        <begin position="353"/>
        <end position="371"/>
    </location>
</feature>
<evidence type="ECO:0000256" key="2">
    <source>
        <dbReference type="ARBA" id="ARBA00008537"/>
    </source>
</evidence>
<keyword evidence="11" id="KW-1185">Reference proteome</keyword>
<protein>
    <submittedName>
        <fullName evidence="10">EmrB/QacA family drug resistance transporter</fullName>
    </submittedName>
</protein>
<evidence type="ECO:0000256" key="8">
    <source>
        <dbReference type="SAM" id="Phobius"/>
    </source>
</evidence>
<feature type="transmembrane region" description="Helical" evidence="8">
    <location>
        <begin position="480"/>
        <end position="497"/>
    </location>
</feature>